<keyword evidence="7" id="KW-1185">Reference proteome</keyword>
<dbReference type="GO" id="GO:0005794">
    <property type="term" value="C:Golgi apparatus"/>
    <property type="evidence" value="ECO:0007669"/>
    <property type="project" value="UniProtKB-SubCell"/>
</dbReference>
<feature type="region of interest" description="Disordered" evidence="5">
    <location>
        <begin position="376"/>
        <end position="399"/>
    </location>
</feature>
<dbReference type="AlphaFoldDB" id="A0A914VY27"/>
<evidence type="ECO:0000256" key="5">
    <source>
        <dbReference type="SAM" id="MobiDB-lite"/>
    </source>
</evidence>
<comment type="subcellular location">
    <subcellularLocation>
        <location evidence="1">Golgi apparatus</location>
    </subcellularLocation>
</comment>
<feature type="compositionally biased region" description="Basic and acidic residues" evidence="5">
    <location>
        <begin position="378"/>
        <end position="389"/>
    </location>
</feature>
<evidence type="ECO:0000256" key="2">
    <source>
        <dbReference type="ARBA" id="ARBA00023034"/>
    </source>
</evidence>
<dbReference type="Proteomes" id="UP000887566">
    <property type="component" value="Unplaced"/>
</dbReference>
<dbReference type="GO" id="GO:0006888">
    <property type="term" value="P:endoplasmic reticulum to Golgi vesicle-mediated transport"/>
    <property type="evidence" value="ECO:0007669"/>
    <property type="project" value="TreeGrafter"/>
</dbReference>
<evidence type="ECO:0000313" key="8">
    <source>
        <dbReference type="WBParaSite" id="PSAMB.scaffold271size59940.g4247.t2"/>
    </source>
</evidence>
<reference evidence="8" key="1">
    <citation type="submission" date="2022-11" db="UniProtKB">
        <authorList>
            <consortium name="WormBaseParasite"/>
        </authorList>
    </citation>
    <scope>IDENTIFICATION</scope>
</reference>
<feature type="compositionally biased region" description="Low complexity" evidence="5">
    <location>
        <begin position="113"/>
        <end position="125"/>
    </location>
</feature>
<dbReference type="GO" id="GO:0007030">
    <property type="term" value="P:Golgi organization"/>
    <property type="evidence" value="ECO:0007669"/>
    <property type="project" value="TreeGrafter"/>
</dbReference>
<protein>
    <submittedName>
        <fullName evidence="8">GRIP domain-containing protein</fullName>
    </submittedName>
</protein>
<keyword evidence="2" id="KW-0333">Golgi apparatus</keyword>
<keyword evidence="3 4" id="KW-0175">Coiled coil</keyword>
<dbReference type="GO" id="GO:0031267">
    <property type="term" value="F:small GTPase binding"/>
    <property type="evidence" value="ECO:0007669"/>
    <property type="project" value="TreeGrafter"/>
</dbReference>
<feature type="coiled-coil region" evidence="4">
    <location>
        <begin position="34"/>
        <end position="107"/>
    </location>
</feature>
<evidence type="ECO:0000256" key="3">
    <source>
        <dbReference type="ARBA" id="ARBA00023054"/>
    </source>
</evidence>
<organism evidence="7 8">
    <name type="scientific">Plectus sambesii</name>
    <dbReference type="NCBI Taxonomy" id="2011161"/>
    <lineage>
        <taxon>Eukaryota</taxon>
        <taxon>Metazoa</taxon>
        <taxon>Ecdysozoa</taxon>
        <taxon>Nematoda</taxon>
        <taxon>Chromadorea</taxon>
        <taxon>Plectida</taxon>
        <taxon>Plectina</taxon>
        <taxon>Plectoidea</taxon>
        <taxon>Plectidae</taxon>
        <taxon>Plectus</taxon>
    </lineage>
</organism>
<name>A0A914VY27_9BILA</name>
<evidence type="ECO:0000256" key="4">
    <source>
        <dbReference type="SAM" id="Coils"/>
    </source>
</evidence>
<dbReference type="PANTHER" id="PTHR18921">
    <property type="entry name" value="MYOSIN HEAVY CHAIN - RELATED"/>
    <property type="match status" value="1"/>
</dbReference>
<dbReference type="WBParaSite" id="PSAMB.scaffold271size59940.g4247.t2">
    <property type="protein sequence ID" value="PSAMB.scaffold271size59940.g4247.t2"/>
    <property type="gene ID" value="PSAMB.scaffold271size59940.g4247"/>
</dbReference>
<feature type="compositionally biased region" description="Low complexity" evidence="5">
    <location>
        <begin position="523"/>
        <end position="533"/>
    </location>
</feature>
<accession>A0A914VY27</accession>
<evidence type="ECO:0000259" key="6">
    <source>
        <dbReference type="PROSITE" id="PS50913"/>
    </source>
</evidence>
<feature type="domain" description="GRIP" evidence="6">
    <location>
        <begin position="423"/>
        <end position="472"/>
    </location>
</feature>
<evidence type="ECO:0000313" key="7">
    <source>
        <dbReference type="Proteomes" id="UP000887566"/>
    </source>
</evidence>
<dbReference type="InterPro" id="IPR000237">
    <property type="entry name" value="GRIP_dom"/>
</dbReference>
<feature type="region of interest" description="Disordered" evidence="5">
    <location>
        <begin position="109"/>
        <end position="133"/>
    </location>
</feature>
<feature type="region of interest" description="Disordered" evidence="5">
    <location>
        <begin position="515"/>
        <end position="585"/>
    </location>
</feature>
<dbReference type="PANTHER" id="PTHR18921:SF2">
    <property type="entry name" value="THYROID RECEPTOR-INTERACTING PROTEIN 11"/>
    <property type="match status" value="1"/>
</dbReference>
<feature type="region of interest" description="Disordered" evidence="5">
    <location>
        <begin position="220"/>
        <end position="259"/>
    </location>
</feature>
<proteinExistence type="predicted"/>
<evidence type="ECO:0000256" key="1">
    <source>
        <dbReference type="ARBA" id="ARBA00004555"/>
    </source>
</evidence>
<feature type="compositionally biased region" description="Basic and acidic residues" evidence="5">
    <location>
        <begin position="571"/>
        <end position="585"/>
    </location>
</feature>
<sequence>MSTWLRNLQGQLTELASEVLNEATEEVADPDTELQIVKKQASELEARLSASTREIERLQAACKESEEQAEASQLQNETLSDRYRGLLEAREADIRNLQTQLQQLQISADDGGHSSFHHSFTSSSPPLSPNAQDIQLQQSRDEVKQLKAEVAHWKNVVKQSEGGDAQHEVVNLRQELSSMTDKHQAEIASLQHAHFENVRSLRTQYEMRIASLQVEMQSATASDIGSKPPTHGDDGWNTSWDEEDNWKGTGSMSEYSAPSLEDAASQKTATSDLVAQLEDMQRKYEQLQVDKAGLMEETARLVDSVQRERHQNLAASSEVDSLKYEAAERELDDARNKIVELELQVSSLQQNLETLDGQHEENLSGHLEQLKSAYAESEANREQMDRQMRDVSTTLSRREDELRAVEERLAEAQAKPSASASKGARQAADQEVLRNLFLSYFTAPNDKKREVAHLLASVLGFSAEEIKKMDGGAVSGWLGFLRGGGGNTPDTSITEQFIKFLETESTVAANAGKAHALPTDRASSVPVGGPSSGRSTPAFAFGHQRPPSIGQASLLTGPMDMPALNSPLRPPVDRTSDALKEMLQD</sequence>
<dbReference type="PROSITE" id="PS50913">
    <property type="entry name" value="GRIP"/>
    <property type="match status" value="1"/>
</dbReference>